<protein>
    <recommendedName>
        <fullName evidence="2">Acyltransferase 3 domain-containing protein</fullName>
    </recommendedName>
</protein>
<evidence type="ECO:0000313" key="4">
    <source>
        <dbReference type="Proteomes" id="UP000285650"/>
    </source>
</evidence>
<dbReference type="EMBL" id="QSKV01000003">
    <property type="protein sequence ID" value="RHE93727.1"/>
    <property type="molecule type" value="Genomic_DNA"/>
</dbReference>
<dbReference type="AlphaFoldDB" id="A0A414LGG7"/>
<accession>A0A414LGG7</accession>
<dbReference type="InterPro" id="IPR002656">
    <property type="entry name" value="Acyl_transf_3_dom"/>
</dbReference>
<feature type="transmembrane region" description="Helical" evidence="1">
    <location>
        <begin position="43"/>
        <end position="61"/>
    </location>
</feature>
<feature type="transmembrane region" description="Helical" evidence="1">
    <location>
        <begin position="82"/>
        <end position="102"/>
    </location>
</feature>
<dbReference type="RefSeq" id="WP_118221334.1">
    <property type="nucleotide sequence ID" value="NZ_JADNIJ010000011.1"/>
</dbReference>
<organism evidence="3 4">
    <name type="scientific">Bacteroides intestinalis</name>
    <dbReference type="NCBI Taxonomy" id="329854"/>
    <lineage>
        <taxon>Bacteria</taxon>
        <taxon>Pseudomonadati</taxon>
        <taxon>Bacteroidota</taxon>
        <taxon>Bacteroidia</taxon>
        <taxon>Bacteroidales</taxon>
        <taxon>Bacteroidaceae</taxon>
        <taxon>Bacteroides</taxon>
    </lineage>
</organism>
<proteinExistence type="predicted"/>
<keyword evidence="1" id="KW-0472">Membrane</keyword>
<feature type="transmembrane region" description="Helical" evidence="1">
    <location>
        <begin position="282"/>
        <end position="299"/>
    </location>
</feature>
<comment type="caution">
    <text evidence="3">The sequence shown here is derived from an EMBL/GenBank/DDBJ whole genome shotgun (WGS) entry which is preliminary data.</text>
</comment>
<feature type="transmembrane region" description="Helical" evidence="1">
    <location>
        <begin position="311"/>
        <end position="332"/>
    </location>
</feature>
<feature type="domain" description="Acyltransferase 3" evidence="2">
    <location>
        <begin position="14"/>
        <end position="324"/>
    </location>
</feature>
<keyword evidence="1" id="KW-1133">Transmembrane helix</keyword>
<feature type="transmembrane region" description="Helical" evidence="1">
    <location>
        <begin position="146"/>
        <end position="164"/>
    </location>
</feature>
<feature type="transmembrane region" description="Helical" evidence="1">
    <location>
        <begin position="241"/>
        <end position="261"/>
    </location>
</feature>
<name>A0A414LGG7_9BACE</name>
<dbReference type="GO" id="GO:0016747">
    <property type="term" value="F:acyltransferase activity, transferring groups other than amino-acyl groups"/>
    <property type="evidence" value="ECO:0007669"/>
    <property type="project" value="InterPro"/>
</dbReference>
<dbReference type="Pfam" id="PF01757">
    <property type="entry name" value="Acyl_transf_3"/>
    <property type="match status" value="1"/>
</dbReference>
<feature type="transmembrane region" description="Helical" evidence="1">
    <location>
        <begin position="192"/>
        <end position="210"/>
    </location>
</feature>
<evidence type="ECO:0000259" key="2">
    <source>
        <dbReference type="Pfam" id="PF01757"/>
    </source>
</evidence>
<sequence length="342" mass="39524">MINIDTPIKKRSEAIDMVKGLSIMTLFYLHFENGWMDTTYNIFLVRSPVFYMVVGWLWGMSAHKRTVQQHWKKRKQGLVKPYLWFSLILLSFDIIMVILNLFESTIFWRDLYKTLCLRGIGTLWFLPALLGGEILYLYLQDKSKYLKILAYGITSCIICYYNWWHITQFSNDRMSDILNAPFRVIKDVSDCFIFLSIAYAISSHIGRILLSQTKLKMFIEGAVLLIADFYLMNYVHSSIVINELAFIVGNVLGGIGILLFFSAIENIKTIQMPLSHCGKNSLIIMATHFGILLQLAFVFDKFIMKHATYSGAYTLIYFAIAVILQALIIRLINSKFKFIIGK</sequence>
<keyword evidence="1" id="KW-0812">Transmembrane</keyword>
<feature type="transmembrane region" description="Helical" evidence="1">
    <location>
        <begin position="217"/>
        <end position="235"/>
    </location>
</feature>
<evidence type="ECO:0000256" key="1">
    <source>
        <dbReference type="SAM" id="Phobius"/>
    </source>
</evidence>
<dbReference type="Proteomes" id="UP000285650">
    <property type="component" value="Unassembled WGS sequence"/>
</dbReference>
<gene>
    <name evidence="3" type="ORF">DW712_06595</name>
</gene>
<feature type="transmembrane region" description="Helical" evidence="1">
    <location>
        <begin position="122"/>
        <end position="139"/>
    </location>
</feature>
<evidence type="ECO:0000313" key="3">
    <source>
        <dbReference type="EMBL" id="RHE93727.1"/>
    </source>
</evidence>
<reference evidence="3 4" key="1">
    <citation type="submission" date="2018-08" db="EMBL/GenBank/DDBJ databases">
        <title>A genome reference for cultivated species of the human gut microbiota.</title>
        <authorList>
            <person name="Zou Y."/>
            <person name="Xue W."/>
            <person name="Luo G."/>
        </authorList>
    </citation>
    <scope>NUCLEOTIDE SEQUENCE [LARGE SCALE GENOMIC DNA]</scope>
    <source>
        <strain evidence="3 4">AM27-17</strain>
    </source>
</reference>